<dbReference type="InterPro" id="IPR001900">
    <property type="entry name" value="RNase_II/R"/>
</dbReference>
<dbReference type="GO" id="GO:0006402">
    <property type="term" value="P:mRNA catabolic process"/>
    <property type="evidence" value="ECO:0007669"/>
    <property type="project" value="TreeGrafter"/>
</dbReference>
<dbReference type="EMBL" id="PGCI01000132">
    <property type="protein sequence ID" value="PLW38184.1"/>
    <property type="molecule type" value="Genomic_DNA"/>
</dbReference>
<protein>
    <recommendedName>
        <fullName evidence="1">RNB domain-containing protein</fullName>
    </recommendedName>
</protein>
<sequence length="110" mass="12414">MWSMLTTAPWTIQERAYEVRRDFRNQIVFTIDGATARDLDDALHIPKNDDGTYEVGVYLADVAHFVKPGTALDRKALKQATTVYLVQRSIPMLPPSLSEQFCSLSPVKTN</sequence>
<organism evidence="2 3">
    <name type="scientific">Puccinia coronata f. sp. avenae</name>
    <dbReference type="NCBI Taxonomy" id="200324"/>
    <lineage>
        <taxon>Eukaryota</taxon>
        <taxon>Fungi</taxon>
        <taxon>Dikarya</taxon>
        <taxon>Basidiomycota</taxon>
        <taxon>Pucciniomycotina</taxon>
        <taxon>Pucciniomycetes</taxon>
        <taxon>Pucciniales</taxon>
        <taxon>Pucciniaceae</taxon>
        <taxon>Puccinia</taxon>
    </lineage>
</organism>
<dbReference type="InterPro" id="IPR012340">
    <property type="entry name" value="NA-bd_OB-fold"/>
</dbReference>
<dbReference type="Proteomes" id="UP000235392">
    <property type="component" value="Unassembled WGS sequence"/>
</dbReference>
<dbReference type="GO" id="GO:0003723">
    <property type="term" value="F:RNA binding"/>
    <property type="evidence" value="ECO:0007669"/>
    <property type="project" value="InterPro"/>
</dbReference>
<accession>A0A2N5UK86</accession>
<evidence type="ECO:0000313" key="2">
    <source>
        <dbReference type="EMBL" id="PLW38184.1"/>
    </source>
</evidence>
<name>A0A2N5UK86_9BASI</name>
<evidence type="ECO:0000313" key="3">
    <source>
        <dbReference type="Proteomes" id="UP000235392"/>
    </source>
</evidence>
<gene>
    <name evidence="2" type="ORF">PCASD_09488</name>
</gene>
<dbReference type="GO" id="GO:0000175">
    <property type="term" value="F:3'-5'-RNA exonuclease activity"/>
    <property type="evidence" value="ECO:0007669"/>
    <property type="project" value="TreeGrafter"/>
</dbReference>
<dbReference type="SMART" id="SM00955">
    <property type="entry name" value="RNB"/>
    <property type="match status" value="1"/>
</dbReference>
<dbReference type="PANTHER" id="PTHR23355">
    <property type="entry name" value="RIBONUCLEASE"/>
    <property type="match status" value="1"/>
</dbReference>
<dbReference type="AlphaFoldDB" id="A0A2N5UK86"/>
<dbReference type="InterPro" id="IPR050180">
    <property type="entry name" value="RNR_Ribonuclease"/>
</dbReference>
<dbReference type="GO" id="GO:0000932">
    <property type="term" value="C:P-body"/>
    <property type="evidence" value="ECO:0007669"/>
    <property type="project" value="TreeGrafter"/>
</dbReference>
<dbReference type="PANTHER" id="PTHR23355:SF9">
    <property type="entry name" value="DIS3-LIKE EXONUCLEASE 2"/>
    <property type="match status" value="1"/>
</dbReference>
<comment type="caution">
    <text evidence="2">The sequence shown here is derived from an EMBL/GenBank/DDBJ whole genome shotgun (WGS) entry which is preliminary data.</text>
</comment>
<proteinExistence type="predicted"/>
<reference evidence="2 3" key="1">
    <citation type="submission" date="2017-11" db="EMBL/GenBank/DDBJ databases">
        <title>De novo assembly and phasing of dikaryotic genomes from two isolates of Puccinia coronata f. sp. avenae, the causal agent of oat crown rust.</title>
        <authorList>
            <person name="Miller M.E."/>
            <person name="Zhang Y."/>
            <person name="Omidvar V."/>
            <person name="Sperschneider J."/>
            <person name="Schwessinger B."/>
            <person name="Raley C."/>
            <person name="Palmer J.M."/>
            <person name="Garnica D."/>
            <person name="Upadhyaya N."/>
            <person name="Rathjen J."/>
            <person name="Taylor J.M."/>
            <person name="Park R.F."/>
            <person name="Dodds P.N."/>
            <person name="Hirsch C.D."/>
            <person name="Kianian S.F."/>
            <person name="Figueroa M."/>
        </authorList>
    </citation>
    <scope>NUCLEOTIDE SEQUENCE [LARGE SCALE GENOMIC DNA]</scope>
    <source>
        <strain evidence="2">12SD80</strain>
    </source>
</reference>
<dbReference type="Pfam" id="PF00773">
    <property type="entry name" value="RNB"/>
    <property type="match status" value="1"/>
</dbReference>
<dbReference type="SUPFAM" id="SSF50249">
    <property type="entry name" value="Nucleic acid-binding proteins"/>
    <property type="match status" value="1"/>
</dbReference>
<evidence type="ECO:0000259" key="1">
    <source>
        <dbReference type="SMART" id="SM00955"/>
    </source>
</evidence>
<feature type="domain" description="RNB" evidence="1">
    <location>
        <begin position="20"/>
        <end position="110"/>
    </location>
</feature>